<evidence type="ECO:0000259" key="1">
    <source>
        <dbReference type="Pfam" id="PF13649"/>
    </source>
</evidence>
<name>A0ABS1B685_9MICO</name>
<evidence type="ECO:0000313" key="2">
    <source>
        <dbReference type="EMBL" id="MBK0330022.1"/>
    </source>
</evidence>
<comment type="caution">
    <text evidence="2">The sequence shown here is derived from an EMBL/GenBank/DDBJ whole genome shotgun (WGS) entry which is preliminary data.</text>
</comment>
<reference evidence="2 3" key="1">
    <citation type="submission" date="2020-12" db="EMBL/GenBank/DDBJ databases">
        <title>Brachybacterium sp. MASK1Z-5, whole genome shotgun sequence.</title>
        <authorList>
            <person name="Tuo L."/>
        </authorList>
    </citation>
    <scope>NUCLEOTIDE SEQUENCE [LARGE SCALE GENOMIC DNA]</scope>
    <source>
        <strain evidence="2 3">MASK1Z-5</strain>
    </source>
</reference>
<dbReference type="InterPro" id="IPR029063">
    <property type="entry name" value="SAM-dependent_MTases_sf"/>
</dbReference>
<dbReference type="GO" id="GO:0008168">
    <property type="term" value="F:methyltransferase activity"/>
    <property type="evidence" value="ECO:0007669"/>
    <property type="project" value="UniProtKB-KW"/>
</dbReference>
<accession>A0ABS1B685</accession>
<proteinExistence type="predicted"/>
<protein>
    <submittedName>
        <fullName evidence="2">Class I SAM-dependent methyltransferase</fullName>
    </submittedName>
</protein>
<dbReference type="GO" id="GO:0032259">
    <property type="term" value="P:methylation"/>
    <property type="evidence" value="ECO:0007669"/>
    <property type="project" value="UniProtKB-KW"/>
</dbReference>
<organism evidence="2 3">
    <name type="scientific">Brachybacterium halotolerans</name>
    <dbReference type="NCBI Taxonomy" id="2795215"/>
    <lineage>
        <taxon>Bacteria</taxon>
        <taxon>Bacillati</taxon>
        <taxon>Actinomycetota</taxon>
        <taxon>Actinomycetes</taxon>
        <taxon>Micrococcales</taxon>
        <taxon>Dermabacteraceae</taxon>
        <taxon>Brachybacterium</taxon>
    </lineage>
</organism>
<dbReference type="InterPro" id="IPR050508">
    <property type="entry name" value="Methyltransf_Superfamily"/>
</dbReference>
<feature type="domain" description="Methyltransferase" evidence="1">
    <location>
        <begin position="69"/>
        <end position="157"/>
    </location>
</feature>
<dbReference type="EMBL" id="JAEDAJ010000001">
    <property type="protein sequence ID" value="MBK0330022.1"/>
    <property type="molecule type" value="Genomic_DNA"/>
</dbReference>
<dbReference type="Pfam" id="PF13649">
    <property type="entry name" value="Methyltransf_25"/>
    <property type="match status" value="1"/>
</dbReference>
<dbReference type="CDD" id="cd02440">
    <property type="entry name" value="AdoMet_MTases"/>
    <property type="match status" value="1"/>
</dbReference>
<gene>
    <name evidence="2" type="ORF">I8D64_01200</name>
</gene>
<keyword evidence="3" id="KW-1185">Reference proteome</keyword>
<dbReference type="RefSeq" id="WP_200500688.1">
    <property type="nucleotide sequence ID" value="NZ_JAEDAJ010000001.1"/>
</dbReference>
<dbReference type="PANTHER" id="PTHR42912">
    <property type="entry name" value="METHYLTRANSFERASE"/>
    <property type="match status" value="1"/>
</dbReference>
<dbReference type="InterPro" id="IPR041698">
    <property type="entry name" value="Methyltransf_25"/>
</dbReference>
<dbReference type="Gene3D" id="3.40.50.150">
    <property type="entry name" value="Vaccinia Virus protein VP39"/>
    <property type="match status" value="1"/>
</dbReference>
<dbReference type="SUPFAM" id="SSF53335">
    <property type="entry name" value="S-adenosyl-L-methionine-dependent methyltransferases"/>
    <property type="match status" value="1"/>
</dbReference>
<dbReference type="Proteomes" id="UP000612352">
    <property type="component" value="Unassembled WGS sequence"/>
</dbReference>
<evidence type="ECO:0000313" key="3">
    <source>
        <dbReference type="Proteomes" id="UP000612352"/>
    </source>
</evidence>
<keyword evidence="2" id="KW-0808">Transferase</keyword>
<keyword evidence="2" id="KW-0489">Methyltransferase</keyword>
<sequence length="260" mass="28574">MDTSEPAGTHDLTGTYEETRRAWDAASRKHVREYGSLLAEARTARLLPCEERLLAGLVERAEVIHPQSGHGIDDHALLRLGAASVLGVDYSPTAVAAAQRRADELGAAAQYIVAELPDTGLDPASADLVYTGKGALIWNEDLDAWAAEMHRLLRPGGRLFVHEAHPLVPLWTWDADEPRVRADRGYFASRHVNDTFPARGATEHQRTLAGTVMAIVRAGFVLEQLEEHPEPFWRPDDAEPAAAWDGRLPNSFSLLARRGI</sequence>